<dbReference type="SUPFAM" id="SSF55729">
    <property type="entry name" value="Acyl-CoA N-acyltransferases (Nat)"/>
    <property type="match status" value="1"/>
</dbReference>
<evidence type="ECO:0000313" key="3">
    <source>
        <dbReference type="Proteomes" id="UP000625527"/>
    </source>
</evidence>
<protein>
    <submittedName>
        <fullName evidence="2">GNAT family N-acetyltransferase</fullName>
    </submittedName>
</protein>
<reference evidence="2 3" key="1">
    <citation type="submission" date="2020-10" db="EMBL/GenBank/DDBJ databases">
        <title>Myceligenerans pegani sp. nov., an endophytic actinomycete isolated from Peganum harmala L. in Xinjiang, China.</title>
        <authorList>
            <person name="Xin L."/>
        </authorList>
    </citation>
    <scope>NUCLEOTIDE SEQUENCE [LARGE SCALE GENOMIC DNA]</scope>
    <source>
        <strain evidence="2 3">TRM65318</strain>
    </source>
</reference>
<sequence>MAVQEVGEKGGEIVVVPANEVSWDDLRAVFGERGVPAWCQCQWFKFPRREMDALDRAAREDHLREQTGCGDPHATSTSGIVALFDGEPAGWCAVEPRAAYPRLRTSRLVWSDRSEDPDDASVWAVTCFVTRKGFRQRGIGTALARAAAGFARERGATAVEGYPLLPRPAGAGRNGSGDLFVGSVGMFESAGFREVSRPTERRAVMRLDL</sequence>
<dbReference type="RefSeq" id="WP_192862189.1">
    <property type="nucleotide sequence ID" value="NZ_JADAQT010000066.1"/>
</dbReference>
<dbReference type="Gene3D" id="3.40.630.30">
    <property type="match status" value="1"/>
</dbReference>
<comment type="caution">
    <text evidence="2">The sequence shown here is derived from an EMBL/GenBank/DDBJ whole genome shotgun (WGS) entry which is preliminary data.</text>
</comment>
<dbReference type="PROSITE" id="PS51186">
    <property type="entry name" value="GNAT"/>
    <property type="match status" value="1"/>
</dbReference>
<name>A0ABR9MXP2_9MICO</name>
<dbReference type="Proteomes" id="UP000625527">
    <property type="component" value="Unassembled WGS sequence"/>
</dbReference>
<evidence type="ECO:0000259" key="1">
    <source>
        <dbReference type="PROSITE" id="PS51186"/>
    </source>
</evidence>
<dbReference type="Pfam" id="PF00583">
    <property type="entry name" value="Acetyltransf_1"/>
    <property type="match status" value="1"/>
</dbReference>
<evidence type="ECO:0000313" key="2">
    <source>
        <dbReference type="EMBL" id="MBE1875618.1"/>
    </source>
</evidence>
<feature type="domain" description="N-acetyltransferase" evidence="1">
    <location>
        <begin position="13"/>
        <end position="209"/>
    </location>
</feature>
<gene>
    <name evidence="2" type="ORF">IHE71_07840</name>
</gene>
<proteinExistence type="predicted"/>
<accession>A0ABR9MXP2</accession>
<dbReference type="InterPro" id="IPR016181">
    <property type="entry name" value="Acyl_CoA_acyltransferase"/>
</dbReference>
<dbReference type="EMBL" id="JADAQT010000066">
    <property type="protein sequence ID" value="MBE1875618.1"/>
    <property type="molecule type" value="Genomic_DNA"/>
</dbReference>
<dbReference type="InterPro" id="IPR000182">
    <property type="entry name" value="GNAT_dom"/>
</dbReference>
<organism evidence="2 3">
    <name type="scientific">Myceligenerans pegani</name>
    <dbReference type="NCBI Taxonomy" id="2776917"/>
    <lineage>
        <taxon>Bacteria</taxon>
        <taxon>Bacillati</taxon>
        <taxon>Actinomycetota</taxon>
        <taxon>Actinomycetes</taxon>
        <taxon>Micrococcales</taxon>
        <taxon>Promicromonosporaceae</taxon>
        <taxon>Myceligenerans</taxon>
    </lineage>
</organism>
<keyword evidence="3" id="KW-1185">Reference proteome</keyword>